<sequence>MPENQLGRETSPYLLQHKDNPVHWMAWGPDAFERAKRENKPILLSVGYAACHWCHVMAHESFENPEIAELMNDLFVNIKVDREERPDVDQIYQSALALLGQQGGWPLTMFLTPEAEPFWGGTYFPPTSRYGRPGFPDVLQGVADTYRTKPENVTRNVTALKDALGKLSENKAAGAIDMAVIDQIAERLAREVDPFNGGIGNAPKFPQVPIFELLWRAWQRTGKEPYRAAVLNTLAHMSQGGIYDHLGGGFARYSVDEMWLVPHFEKMLYDNAELLDLLTLVWQEEREPLFEDRIRETVGWLLREMIAEGGAFAATLDADSEGEEGLFYVWNEEEIDRLLDGPDAALFKRIYNVTPQGNWEGATILNRLHRIERLDDETEAKLAGLRAVLFRERETRVRPGWDDKVLADWNGLMIAALAHAGLALDEPDWIAAAQRAFAFVRDHMHDGGRLRHSWRAGQLKHAATLDDYAHMTRAALALHEATGDPAMLEQARGWVAVLDRHFWDGEAGGYFYTADDATDLIIRTKSAHDSAIPSGNGTMLAVLATLYHRTGEDAYRERADALVAAFSGELGRNFFPLPTFLNAVELLQNGVQVVIVGDPQGADTRALRRAVLDQSLPNRILSLVPPGTDLPASHPAHGKGMQGGVAAAYVCTGMTCSPPVTKPDALADALDRR</sequence>
<dbReference type="InterPro" id="IPR024705">
    <property type="entry name" value="Ssp411"/>
</dbReference>
<comment type="similarity">
    <text evidence="1">Belongs to the N-acylglucosamine 2-epimerase family.</text>
</comment>
<dbReference type="Proteomes" id="UP000781958">
    <property type="component" value="Unassembled WGS sequence"/>
</dbReference>
<proteinExistence type="inferred from homology"/>
<dbReference type="PANTHER" id="PTHR42899:SF1">
    <property type="entry name" value="SPERMATOGENESIS-ASSOCIATED PROTEIN 20"/>
    <property type="match status" value="1"/>
</dbReference>
<dbReference type="InterPro" id="IPR010819">
    <property type="entry name" value="AGE/CE"/>
</dbReference>
<name>A0ABS4SMU1_9PROT</name>
<evidence type="ECO:0000313" key="4">
    <source>
        <dbReference type="EMBL" id="MBP2293880.1"/>
    </source>
</evidence>
<dbReference type="Gene3D" id="1.50.10.10">
    <property type="match status" value="1"/>
</dbReference>
<dbReference type="Pfam" id="PF03190">
    <property type="entry name" value="Thioredox_DsbH"/>
    <property type="match status" value="1"/>
</dbReference>
<feature type="domain" description="Spermatogenesis-associated protein 20-like TRX" evidence="3">
    <location>
        <begin position="4"/>
        <end position="164"/>
    </location>
</feature>
<dbReference type="EMBL" id="JAGINP010000013">
    <property type="protein sequence ID" value="MBP2293880.1"/>
    <property type="molecule type" value="Genomic_DNA"/>
</dbReference>
<dbReference type="InterPro" id="IPR012341">
    <property type="entry name" value="6hp_glycosidase-like_sf"/>
</dbReference>
<keyword evidence="5" id="KW-1185">Reference proteome</keyword>
<comment type="caution">
    <text evidence="4">The sequence shown here is derived from an EMBL/GenBank/DDBJ whole genome shotgun (WGS) entry which is preliminary data.</text>
</comment>
<evidence type="ECO:0000256" key="2">
    <source>
        <dbReference type="ARBA" id="ARBA00023235"/>
    </source>
</evidence>
<evidence type="ECO:0000313" key="5">
    <source>
        <dbReference type="Proteomes" id="UP000781958"/>
    </source>
</evidence>
<dbReference type="PIRSF" id="PIRSF006402">
    <property type="entry name" value="UCP006402_thioredoxin"/>
    <property type="match status" value="1"/>
</dbReference>
<dbReference type="Gene3D" id="3.40.30.10">
    <property type="entry name" value="Glutaredoxin"/>
    <property type="match status" value="1"/>
</dbReference>
<dbReference type="InterPro" id="IPR008928">
    <property type="entry name" value="6-hairpin_glycosidase_sf"/>
</dbReference>
<dbReference type="Pfam" id="PF07221">
    <property type="entry name" value="GlcNAc_2-epim"/>
    <property type="match status" value="1"/>
</dbReference>
<reference evidence="4 5" key="1">
    <citation type="submission" date="2021-03" db="EMBL/GenBank/DDBJ databases">
        <title>Genomic Encyclopedia of Type Strains, Phase III (KMG-III): the genomes of soil and plant-associated and newly described type strains.</title>
        <authorList>
            <person name="Whitman W."/>
        </authorList>
    </citation>
    <scope>NUCLEOTIDE SEQUENCE [LARGE SCALE GENOMIC DNA]</scope>
    <source>
        <strain evidence="4 5">IMMIB AFH-6</strain>
    </source>
</reference>
<protein>
    <submittedName>
        <fullName evidence="4">Uncharacterized protein YyaL (SSP411 family)</fullName>
    </submittedName>
</protein>
<organism evidence="4 5">
    <name type="scientific">Azospirillum rugosum</name>
    <dbReference type="NCBI Taxonomy" id="416170"/>
    <lineage>
        <taxon>Bacteria</taxon>
        <taxon>Pseudomonadati</taxon>
        <taxon>Pseudomonadota</taxon>
        <taxon>Alphaproteobacteria</taxon>
        <taxon>Rhodospirillales</taxon>
        <taxon>Azospirillaceae</taxon>
        <taxon>Azospirillum</taxon>
    </lineage>
</organism>
<dbReference type="RefSeq" id="WP_209767799.1">
    <property type="nucleotide sequence ID" value="NZ_JAGINP010000013.1"/>
</dbReference>
<evidence type="ECO:0000259" key="3">
    <source>
        <dbReference type="Pfam" id="PF03190"/>
    </source>
</evidence>
<accession>A0ABS4SMU1</accession>
<gene>
    <name evidence="4" type="ORF">J2851_003665</name>
</gene>
<dbReference type="InterPro" id="IPR036249">
    <property type="entry name" value="Thioredoxin-like_sf"/>
</dbReference>
<keyword evidence="2" id="KW-0413">Isomerase</keyword>
<dbReference type="SUPFAM" id="SSF48208">
    <property type="entry name" value="Six-hairpin glycosidases"/>
    <property type="match status" value="1"/>
</dbReference>
<dbReference type="PANTHER" id="PTHR42899">
    <property type="entry name" value="SPERMATOGENESIS-ASSOCIATED PROTEIN 20"/>
    <property type="match status" value="1"/>
</dbReference>
<dbReference type="CDD" id="cd02955">
    <property type="entry name" value="SSP411"/>
    <property type="match status" value="1"/>
</dbReference>
<evidence type="ECO:0000256" key="1">
    <source>
        <dbReference type="ARBA" id="ARBA00008558"/>
    </source>
</evidence>
<dbReference type="InterPro" id="IPR004879">
    <property type="entry name" value="Ssp411-like_TRX"/>
</dbReference>
<dbReference type="SUPFAM" id="SSF52833">
    <property type="entry name" value="Thioredoxin-like"/>
    <property type="match status" value="1"/>
</dbReference>